<evidence type="ECO:0000313" key="3">
    <source>
        <dbReference type="Proteomes" id="UP000681967"/>
    </source>
</evidence>
<dbReference type="EMBL" id="CAJOBH010227743">
    <property type="protein sequence ID" value="CAF5058615.1"/>
    <property type="molecule type" value="Genomic_DNA"/>
</dbReference>
<comment type="caution">
    <text evidence="2">The sequence shown here is derived from an EMBL/GenBank/DDBJ whole genome shotgun (WGS) entry which is preliminary data.</text>
</comment>
<dbReference type="AlphaFoldDB" id="A0A8S3E3G8"/>
<evidence type="ECO:0000313" key="2">
    <source>
        <dbReference type="EMBL" id="CAF5058615.1"/>
    </source>
</evidence>
<dbReference type="Proteomes" id="UP000681967">
    <property type="component" value="Unassembled WGS sequence"/>
</dbReference>
<organism evidence="2 3">
    <name type="scientific">Rotaria magnacalcarata</name>
    <dbReference type="NCBI Taxonomy" id="392030"/>
    <lineage>
        <taxon>Eukaryota</taxon>
        <taxon>Metazoa</taxon>
        <taxon>Spiralia</taxon>
        <taxon>Gnathifera</taxon>
        <taxon>Rotifera</taxon>
        <taxon>Eurotatoria</taxon>
        <taxon>Bdelloidea</taxon>
        <taxon>Philodinida</taxon>
        <taxon>Philodinidae</taxon>
        <taxon>Rotaria</taxon>
    </lineage>
</organism>
<accession>A0A8S3E3G8</accession>
<dbReference type="Proteomes" id="UP000681720">
    <property type="component" value="Unassembled WGS sequence"/>
</dbReference>
<name>A0A8S3E3G8_9BILA</name>
<protein>
    <submittedName>
        <fullName evidence="2">Uncharacterized protein</fullName>
    </submittedName>
</protein>
<evidence type="ECO:0000313" key="1">
    <source>
        <dbReference type="EMBL" id="CAF4485337.1"/>
    </source>
</evidence>
<proteinExistence type="predicted"/>
<sequence length="61" mass="6846">MRNPEVPTGFYFPSFSTIDSALYHHGALNYPALPKSLNELALTGEWSSTKRGERFVLVDES</sequence>
<dbReference type="EMBL" id="CAJOBJ010077214">
    <property type="protein sequence ID" value="CAF4485337.1"/>
    <property type="molecule type" value="Genomic_DNA"/>
</dbReference>
<feature type="non-terminal residue" evidence="2">
    <location>
        <position position="61"/>
    </location>
</feature>
<reference evidence="2" key="1">
    <citation type="submission" date="2021-02" db="EMBL/GenBank/DDBJ databases">
        <authorList>
            <person name="Nowell W R."/>
        </authorList>
    </citation>
    <scope>NUCLEOTIDE SEQUENCE</scope>
</reference>
<gene>
    <name evidence="2" type="ORF">BYL167_LOCUS58971</name>
    <name evidence="1" type="ORF">GIL414_LOCUS34003</name>
</gene>